<dbReference type="NCBIfam" id="TIGR02532">
    <property type="entry name" value="IV_pilin_GFxxxE"/>
    <property type="match status" value="1"/>
</dbReference>
<evidence type="ECO:0000256" key="3">
    <source>
        <dbReference type="ARBA" id="ARBA00022692"/>
    </source>
</evidence>
<keyword evidence="3 6" id="KW-0812">Transmembrane</keyword>
<feature type="transmembrane region" description="Helical" evidence="6">
    <location>
        <begin position="18"/>
        <end position="42"/>
    </location>
</feature>
<reference evidence="7 8" key="1">
    <citation type="journal article" date="2016" name="Nat. Commun.">
        <title>Thousands of microbial genomes shed light on interconnected biogeochemical processes in an aquifer system.</title>
        <authorList>
            <person name="Anantharaman K."/>
            <person name="Brown C.T."/>
            <person name="Hug L.A."/>
            <person name="Sharon I."/>
            <person name="Castelle C.J."/>
            <person name="Probst A.J."/>
            <person name="Thomas B.C."/>
            <person name="Singh A."/>
            <person name="Wilkins M.J."/>
            <person name="Karaoz U."/>
            <person name="Brodie E.L."/>
            <person name="Williams K.H."/>
            <person name="Hubbard S.S."/>
            <person name="Banfield J.F."/>
        </authorList>
    </citation>
    <scope>NUCLEOTIDE SEQUENCE [LARGE SCALE GENOMIC DNA]</scope>
</reference>
<evidence type="ECO:0000256" key="4">
    <source>
        <dbReference type="ARBA" id="ARBA00022989"/>
    </source>
</evidence>
<gene>
    <name evidence="7" type="ORF">A2751_05485</name>
</gene>
<dbReference type="GO" id="GO:0015627">
    <property type="term" value="C:type II protein secretion system complex"/>
    <property type="evidence" value="ECO:0007669"/>
    <property type="project" value="InterPro"/>
</dbReference>
<dbReference type="PANTHER" id="PTHR30093:SF44">
    <property type="entry name" value="TYPE II SECRETION SYSTEM CORE PROTEIN G"/>
    <property type="match status" value="1"/>
</dbReference>
<keyword evidence="5 6" id="KW-0472">Membrane</keyword>
<dbReference type="Proteomes" id="UP000176864">
    <property type="component" value="Unassembled WGS sequence"/>
</dbReference>
<sequence length="182" mass="19834">MKTTFHVPNSKFRSGFTLIELLVVISVIGLLASVIMISLNSVRIKARDVKRRTDLAQISKALELYYNDNNDRYPGSGGATSPNNVWTNSNDSSWNTLTTSLQPYISKLPHDPKESASGYPGDGVYSYAYYSDPGGSYGCQNQQYLLTANLENPGGQATQAFTTCDGTVLGPYGTLMVSNKIK</sequence>
<protein>
    <recommendedName>
        <fullName evidence="9">Type II secretion system protein GspG C-terminal domain-containing protein</fullName>
    </recommendedName>
</protein>
<dbReference type="InterPro" id="IPR012902">
    <property type="entry name" value="N_methyl_site"/>
</dbReference>
<keyword evidence="2" id="KW-0488">Methylation</keyword>
<dbReference type="Pfam" id="PF07963">
    <property type="entry name" value="N_methyl"/>
    <property type="match status" value="1"/>
</dbReference>
<evidence type="ECO:0000256" key="6">
    <source>
        <dbReference type="SAM" id="Phobius"/>
    </source>
</evidence>
<comment type="caution">
    <text evidence="7">The sequence shown here is derived from an EMBL/GenBank/DDBJ whole genome shotgun (WGS) entry which is preliminary data.</text>
</comment>
<name>A0A1F5NPB5_9BACT</name>
<dbReference type="SUPFAM" id="SSF54523">
    <property type="entry name" value="Pili subunits"/>
    <property type="match status" value="1"/>
</dbReference>
<dbReference type="PANTHER" id="PTHR30093">
    <property type="entry name" value="GENERAL SECRETION PATHWAY PROTEIN G"/>
    <property type="match status" value="1"/>
</dbReference>
<organism evidence="7 8">
    <name type="scientific">Candidatus Doudnabacteria bacterium RIFCSPHIGHO2_01_FULL_46_14</name>
    <dbReference type="NCBI Taxonomy" id="1817824"/>
    <lineage>
        <taxon>Bacteria</taxon>
        <taxon>Candidatus Doudnaibacteriota</taxon>
    </lineage>
</organism>
<dbReference type="GO" id="GO:0016020">
    <property type="term" value="C:membrane"/>
    <property type="evidence" value="ECO:0007669"/>
    <property type="project" value="UniProtKB-SubCell"/>
</dbReference>
<dbReference type="GO" id="GO:0015628">
    <property type="term" value="P:protein secretion by the type II secretion system"/>
    <property type="evidence" value="ECO:0007669"/>
    <property type="project" value="InterPro"/>
</dbReference>
<dbReference type="PRINTS" id="PR00813">
    <property type="entry name" value="BCTERIALGSPG"/>
</dbReference>
<evidence type="ECO:0000313" key="8">
    <source>
        <dbReference type="Proteomes" id="UP000176864"/>
    </source>
</evidence>
<dbReference type="EMBL" id="MFEK01000004">
    <property type="protein sequence ID" value="OGE79374.1"/>
    <property type="molecule type" value="Genomic_DNA"/>
</dbReference>
<dbReference type="STRING" id="1817824.A2751_05485"/>
<dbReference type="Gene3D" id="3.30.700.10">
    <property type="entry name" value="Glycoprotein, Type 4 Pilin"/>
    <property type="match status" value="1"/>
</dbReference>
<evidence type="ECO:0000256" key="5">
    <source>
        <dbReference type="ARBA" id="ARBA00023136"/>
    </source>
</evidence>
<dbReference type="InterPro" id="IPR000983">
    <property type="entry name" value="Bac_GSPG_pilin"/>
</dbReference>
<dbReference type="AlphaFoldDB" id="A0A1F5NPB5"/>
<evidence type="ECO:0000313" key="7">
    <source>
        <dbReference type="EMBL" id="OGE79374.1"/>
    </source>
</evidence>
<dbReference type="InterPro" id="IPR045584">
    <property type="entry name" value="Pilin-like"/>
</dbReference>
<keyword evidence="4 6" id="KW-1133">Transmembrane helix</keyword>
<dbReference type="PROSITE" id="PS00409">
    <property type="entry name" value="PROKAR_NTER_METHYL"/>
    <property type="match status" value="1"/>
</dbReference>
<comment type="subcellular location">
    <subcellularLocation>
        <location evidence="1">Membrane</location>
        <topology evidence="1">Single-pass membrane protein</topology>
    </subcellularLocation>
</comment>
<evidence type="ECO:0000256" key="2">
    <source>
        <dbReference type="ARBA" id="ARBA00022481"/>
    </source>
</evidence>
<accession>A0A1F5NPB5</accession>
<proteinExistence type="predicted"/>
<evidence type="ECO:0008006" key="9">
    <source>
        <dbReference type="Google" id="ProtNLM"/>
    </source>
</evidence>
<evidence type="ECO:0000256" key="1">
    <source>
        <dbReference type="ARBA" id="ARBA00004167"/>
    </source>
</evidence>